<name>A0A7L4DGP3_9AVES</name>
<sequence length="163" mass="17691">GSLRVDVKTTVNVTLTNTDMTKIPTMAYGPLFKTDNSLGGLLVGRSSAGIRELIVIPEVIDADYTRQIQIMTYTLCPPMFIPKENKIAQIVALLNQQPAAHISFDGDIPQFQGDGNFGSTGPAVCFTTTIDQQPTMKVILQKGNQEKAMLAMLDTGMDITIIN</sequence>
<keyword evidence="2" id="KW-0378">Hydrolase</keyword>
<evidence type="ECO:0000313" key="5">
    <source>
        <dbReference type="Proteomes" id="UP000541249"/>
    </source>
</evidence>
<organism evidence="4 5">
    <name type="scientific">Eurystomus gularis</name>
    <dbReference type="NCBI Taxonomy" id="325343"/>
    <lineage>
        <taxon>Eukaryota</taxon>
        <taxon>Metazoa</taxon>
        <taxon>Chordata</taxon>
        <taxon>Craniata</taxon>
        <taxon>Vertebrata</taxon>
        <taxon>Euteleostomi</taxon>
        <taxon>Archelosauria</taxon>
        <taxon>Archosauria</taxon>
        <taxon>Dinosauria</taxon>
        <taxon>Saurischia</taxon>
        <taxon>Theropoda</taxon>
        <taxon>Coelurosauria</taxon>
        <taxon>Aves</taxon>
        <taxon>Neognathae</taxon>
        <taxon>Neoaves</taxon>
        <taxon>Telluraves</taxon>
        <taxon>Coraciimorphae</taxon>
        <taxon>Coraciiformes</taxon>
        <taxon>Coraciidae</taxon>
        <taxon>Eurystomus</taxon>
    </lineage>
</organism>
<dbReference type="PANTHER" id="PTHR19422:SF123">
    <property type="entry name" value="RT1 CLASS I, LOCUS CE15"/>
    <property type="match status" value="1"/>
</dbReference>
<dbReference type="PANTHER" id="PTHR19422">
    <property type="entry name" value="GAG RETROVIRAL POLYPROTEIN"/>
    <property type="match status" value="1"/>
</dbReference>
<dbReference type="InterPro" id="IPR051592">
    <property type="entry name" value="HERV-K_Pro_peptidase_A2"/>
</dbReference>
<reference evidence="4 5" key="1">
    <citation type="submission" date="2019-09" db="EMBL/GenBank/DDBJ databases">
        <title>Bird 10,000 Genomes (B10K) Project - Family phase.</title>
        <authorList>
            <person name="Zhang G."/>
        </authorList>
    </citation>
    <scope>NUCLEOTIDE SEQUENCE [LARGE SCALE GENOMIC DNA]</scope>
    <source>
        <strain evidence="4">B10K-DU-002-51</strain>
        <tissue evidence="4">Muscle</tissue>
    </source>
</reference>
<feature type="domain" description="Peptidase A2" evidence="3">
    <location>
        <begin position="149"/>
        <end position="163"/>
    </location>
</feature>
<evidence type="ECO:0000256" key="2">
    <source>
        <dbReference type="ARBA" id="ARBA00022750"/>
    </source>
</evidence>
<dbReference type="Pfam" id="PF00692">
    <property type="entry name" value="dUTPase"/>
    <property type="match status" value="1"/>
</dbReference>
<dbReference type="SUPFAM" id="SSF51283">
    <property type="entry name" value="dUTPase-like"/>
    <property type="match status" value="1"/>
</dbReference>
<keyword evidence="1" id="KW-0645">Protease</keyword>
<comment type="caution">
    <text evidence="4">The sequence shown here is derived from an EMBL/GenBank/DDBJ whole genome shotgun (WGS) entry which is preliminary data.</text>
</comment>
<dbReference type="InterPro" id="IPR029054">
    <property type="entry name" value="dUTPase-like"/>
</dbReference>
<keyword evidence="5" id="KW-1185">Reference proteome</keyword>
<dbReference type="InterPro" id="IPR001995">
    <property type="entry name" value="Peptidase_A2_cat"/>
</dbReference>
<dbReference type="EMBL" id="VZZY01015056">
    <property type="protein sequence ID" value="NXW60831.1"/>
    <property type="molecule type" value="Genomic_DNA"/>
</dbReference>
<evidence type="ECO:0000313" key="4">
    <source>
        <dbReference type="EMBL" id="NXW60831.1"/>
    </source>
</evidence>
<keyword evidence="2" id="KW-0064">Aspartyl protease</keyword>
<evidence type="ECO:0000256" key="1">
    <source>
        <dbReference type="ARBA" id="ARBA00022670"/>
    </source>
</evidence>
<feature type="non-terminal residue" evidence="4">
    <location>
        <position position="163"/>
    </location>
</feature>
<proteinExistence type="predicted"/>
<dbReference type="GO" id="GO:0006508">
    <property type="term" value="P:proteolysis"/>
    <property type="evidence" value="ECO:0007669"/>
    <property type="project" value="UniProtKB-KW"/>
</dbReference>
<evidence type="ECO:0000259" key="3">
    <source>
        <dbReference type="PROSITE" id="PS50175"/>
    </source>
</evidence>
<dbReference type="PROSITE" id="PS50175">
    <property type="entry name" value="ASP_PROT_RETROV"/>
    <property type="match status" value="1"/>
</dbReference>
<dbReference type="AlphaFoldDB" id="A0A7L4DGP3"/>
<dbReference type="GO" id="GO:0004190">
    <property type="term" value="F:aspartic-type endopeptidase activity"/>
    <property type="evidence" value="ECO:0007669"/>
    <property type="project" value="UniProtKB-KW"/>
</dbReference>
<dbReference type="Gene3D" id="2.70.40.10">
    <property type="match status" value="1"/>
</dbReference>
<gene>
    <name evidence="4" type="primary">Ervk9_1</name>
    <name evidence="4" type="ORF">EURGUL_R07086</name>
</gene>
<protein>
    <submittedName>
        <fullName evidence="4">POK9 protein</fullName>
    </submittedName>
</protein>
<dbReference type="Proteomes" id="UP000541249">
    <property type="component" value="Unassembled WGS sequence"/>
</dbReference>
<accession>A0A7L4DGP3</accession>
<dbReference type="OrthoDB" id="9900537at2759"/>
<dbReference type="InterPro" id="IPR036157">
    <property type="entry name" value="dUTPase-like_sf"/>
</dbReference>
<feature type="non-terminal residue" evidence="4">
    <location>
        <position position="1"/>
    </location>
</feature>